<keyword evidence="1" id="KW-0812">Transmembrane</keyword>
<dbReference type="Pfam" id="PF13400">
    <property type="entry name" value="Tad"/>
    <property type="match status" value="1"/>
</dbReference>
<dbReference type="SUPFAM" id="SSF53300">
    <property type="entry name" value="vWA-like"/>
    <property type="match status" value="1"/>
</dbReference>
<evidence type="ECO:0000313" key="4">
    <source>
        <dbReference type="Proteomes" id="UP001195941"/>
    </source>
</evidence>
<organism evidence="3 4">
    <name type="scientific">Thalassovita aquimarina</name>
    <dbReference type="NCBI Taxonomy" id="2785917"/>
    <lineage>
        <taxon>Bacteria</taxon>
        <taxon>Pseudomonadati</taxon>
        <taxon>Pseudomonadota</taxon>
        <taxon>Alphaproteobacteria</taxon>
        <taxon>Rhodobacterales</taxon>
        <taxon>Roseobacteraceae</taxon>
        <taxon>Thalassovita</taxon>
    </lineage>
</organism>
<sequence>MLKQNADCRIEHLGKGRGLTCAWLHRFGRDEGGSMSMFAVFMFICMLMVAGIGIDLMRYERNRATLQNTLDRAVLAAADLDQTRDANAVVTDYFSKAGIAQYLTNVSVDEGLGYKTVSASAQSTLGTYFLSLLGINELTAPAVGTAEERIGNVEISLVLDVSGSMDWNSRMARMKPAAIEFVDAILDSASANAASISVIPYAMQVNAGKPILDEYTTTAEHDYSHCVNFNDDQFSKSGLSQTEILELTAHFDPFTWDDGGVYRTVCPTYGYSQILPFTNDKTELHTYINALQAWGGTSIDIGMKWGTVLLDPSTRPVVNALINKGEVEAKFANRPVDYGSSETLKIIVLMTDGENSDQYMLNPSMRDGLSDVWYKPITGDTNLNGIKDSGEAEFDAAHYSAMLSNGTTTEYWWPDNEFNDWYDHPYGNGTHQECNILGNCVLREEPGSAVQLTFPELFNMTSLANNADFIHSYQGNRWSVWYSNAYTKKEASAKDQRTNHICDAAKDQGVVVFTIGFEAPRSGQRLLSRCASSPSHHFDVNGLDIADAFDSIAASITKLRLIQ</sequence>
<dbReference type="EMBL" id="JADMKU010000008">
    <property type="protein sequence ID" value="MBR9651619.1"/>
    <property type="molecule type" value="Genomic_DNA"/>
</dbReference>
<dbReference type="Gene3D" id="3.40.50.410">
    <property type="entry name" value="von Willebrand factor, type A domain"/>
    <property type="match status" value="1"/>
</dbReference>
<dbReference type="Proteomes" id="UP001195941">
    <property type="component" value="Unassembled WGS sequence"/>
</dbReference>
<proteinExistence type="predicted"/>
<feature type="transmembrane region" description="Helical" evidence="1">
    <location>
        <begin position="35"/>
        <end position="54"/>
    </location>
</feature>
<dbReference type="InterPro" id="IPR028087">
    <property type="entry name" value="Tad_N"/>
</dbReference>
<dbReference type="RefSeq" id="WP_212701136.1">
    <property type="nucleotide sequence ID" value="NZ_JADMKU010000008.1"/>
</dbReference>
<name>A0ABS5HRK4_9RHOB</name>
<protein>
    <submittedName>
        <fullName evidence="3">Pilus assembly protein</fullName>
    </submittedName>
</protein>
<comment type="caution">
    <text evidence="3">The sequence shown here is derived from an EMBL/GenBank/DDBJ whole genome shotgun (WGS) entry which is preliminary data.</text>
</comment>
<keyword evidence="1" id="KW-0472">Membrane</keyword>
<evidence type="ECO:0000256" key="1">
    <source>
        <dbReference type="SAM" id="Phobius"/>
    </source>
</evidence>
<dbReference type="InterPro" id="IPR036465">
    <property type="entry name" value="vWFA_dom_sf"/>
</dbReference>
<keyword evidence="4" id="KW-1185">Reference proteome</keyword>
<reference evidence="3 4" key="1">
    <citation type="journal article" date="2021" name="Arch. Microbiol.">
        <title>Thalassobius aquimarinus sp. nov., isolated from the Sea of Japan seashore.</title>
        <authorList>
            <person name="Kurilenko V.V."/>
            <person name="Romanenko L.A."/>
            <person name="Chernysheva N.Y."/>
            <person name="Velansky P.V."/>
            <person name="Tekutyeva L.A."/>
            <person name="Isaeva M.P."/>
            <person name="Mikhailov V.V."/>
        </authorList>
    </citation>
    <scope>NUCLEOTIDE SEQUENCE [LARGE SCALE GENOMIC DNA]</scope>
    <source>
        <strain evidence="3 4">KMM 8518</strain>
    </source>
</reference>
<accession>A0ABS5HRK4</accession>
<keyword evidence="1" id="KW-1133">Transmembrane helix</keyword>
<gene>
    <name evidence="3" type="ORF">IT775_10845</name>
</gene>
<evidence type="ECO:0000259" key="2">
    <source>
        <dbReference type="Pfam" id="PF13400"/>
    </source>
</evidence>
<evidence type="ECO:0000313" key="3">
    <source>
        <dbReference type="EMBL" id="MBR9651619.1"/>
    </source>
</evidence>
<feature type="domain" description="Putative Flp pilus-assembly TadG-like N-terminal" evidence="2">
    <location>
        <begin position="33"/>
        <end position="78"/>
    </location>
</feature>